<dbReference type="GO" id="GO:0005737">
    <property type="term" value="C:cytoplasm"/>
    <property type="evidence" value="ECO:0007669"/>
    <property type="project" value="TreeGrafter"/>
</dbReference>
<gene>
    <name evidence="5" type="ORF">L201_003802</name>
</gene>
<dbReference type="Pfam" id="PF10447">
    <property type="entry name" value="EXOSC1"/>
    <property type="match status" value="1"/>
</dbReference>
<organism evidence="5 6">
    <name type="scientific">Kwoniella dendrophila CBS 6074</name>
    <dbReference type="NCBI Taxonomy" id="1295534"/>
    <lineage>
        <taxon>Eukaryota</taxon>
        <taxon>Fungi</taxon>
        <taxon>Dikarya</taxon>
        <taxon>Basidiomycota</taxon>
        <taxon>Agaricomycotina</taxon>
        <taxon>Tremellomycetes</taxon>
        <taxon>Tremellales</taxon>
        <taxon>Cryptococcaceae</taxon>
        <taxon>Kwoniella</taxon>
    </lineage>
</organism>
<dbReference type="GO" id="GO:0006396">
    <property type="term" value="P:RNA processing"/>
    <property type="evidence" value="ECO:0007669"/>
    <property type="project" value="InterPro"/>
</dbReference>
<reference evidence="5 6" key="1">
    <citation type="submission" date="2024-01" db="EMBL/GenBank/DDBJ databases">
        <title>Comparative genomics of Cryptococcus and Kwoniella reveals pathogenesis evolution and contrasting modes of karyotype evolution via chromosome fusion or intercentromeric recombination.</title>
        <authorList>
            <person name="Coelho M.A."/>
            <person name="David-Palma M."/>
            <person name="Shea T."/>
            <person name="Bowers K."/>
            <person name="McGinley-Smith S."/>
            <person name="Mohammad A.W."/>
            <person name="Gnirke A."/>
            <person name="Yurkov A.M."/>
            <person name="Nowrousian M."/>
            <person name="Sun S."/>
            <person name="Cuomo C.A."/>
            <person name="Heitman J."/>
        </authorList>
    </citation>
    <scope>NUCLEOTIDE SEQUENCE [LARGE SCALE GENOMIC DNA]</scope>
    <source>
        <strain evidence="5 6">CBS 6074</strain>
    </source>
</reference>
<evidence type="ECO:0000259" key="4">
    <source>
        <dbReference type="PROSITE" id="PS50126"/>
    </source>
</evidence>
<dbReference type="RefSeq" id="XP_066075650.1">
    <property type="nucleotide sequence ID" value="XM_066219553.1"/>
</dbReference>
<dbReference type="GeneID" id="91094472"/>
<evidence type="ECO:0000256" key="1">
    <source>
        <dbReference type="ARBA" id="ARBA00004604"/>
    </source>
</evidence>
<protein>
    <recommendedName>
        <fullName evidence="4">S1 motif domain-containing protein</fullName>
    </recommendedName>
</protein>
<dbReference type="PROSITE" id="PS50126">
    <property type="entry name" value="S1"/>
    <property type="match status" value="1"/>
</dbReference>
<dbReference type="EMBL" id="CP144101">
    <property type="protein sequence ID" value="WWC88887.1"/>
    <property type="molecule type" value="Genomic_DNA"/>
</dbReference>
<sequence length="190" mass="20583">MASTILLPGQPLPSILITPPIPQCGSGCYELDGRILSSIVGVPKRDGSVVSVIGRQESNNTPEVGSVVIGTISRLTTQQAHVTLITSNDRPLPETSEEFQGVIRITDIRLTERDKIKMGDCFRLGDLVKAKVLSLGDARSYYLSTAANELGVMYAISETGNPLLPVSYQEMEDELTGKREKRKVAKPEGI</sequence>
<evidence type="ECO:0000256" key="2">
    <source>
        <dbReference type="ARBA" id="ARBA00022490"/>
    </source>
</evidence>
<dbReference type="SUPFAM" id="SSF50249">
    <property type="entry name" value="Nucleic acid-binding proteins"/>
    <property type="match status" value="1"/>
</dbReference>
<dbReference type="InterPro" id="IPR039771">
    <property type="entry name" value="Csl4"/>
</dbReference>
<feature type="domain" description="S1 motif" evidence="4">
    <location>
        <begin position="65"/>
        <end position="146"/>
    </location>
</feature>
<dbReference type="GO" id="GO:0000176">
    <property type="term" value="C:nuclear exosome (RNase complex)"/>
    <property type="evidence" value="ECO:0007669"/>
    <property type="project" value="TreeGrafter"/>
</dbReference>
<name>A0AAX4JWB4_9TREE</name>
<dbReference type="GO" id="GO:0003723">
    <property type="term" value="F:RNA binding"/>
    <property type="evidence" value="ECO:0007669"/>
    <property type="project" value="InterPro"/>
</dbReference>
<dbReference type="InterPro" id="IPR003029">
    <property type="entry name" value="S1_domain"/>
</dbReference>
<dbReference type="GO" id="GO:0005730">
    <property type="term" value="C:nucleolus"/>
    <property type="evidence" value="ECO:0007669"/>
    <property type="project" value="UniProtKB-SubCell"/>
</dbReference>
<dbReference type="InterPro" id="IPR019495">
    <property type="entry name" value="EXOSC1_C"/>
</dbReference>
<dbReference type="PANTHER" id="PTHR12686">
    <property type="entry name" value="3'-5' EXORIBONUCLEASE CSL4-RELATED"/>
    <property type="match status" value="1"/>
</dbReference>
<dbReference type="InterPro" id="IPR012340">
    <property type="entry name" value="NA-bd_OB-fold"/>
</dbReference>
<dbReference type="Proteomes" id="UP001355207">
    <property type="component" value="Chromosome 4"/>
</dbReference>
<keyword evidence="6" id="KW-1185">Reference proteome</keyword>
<dbReference type="Gene3D" id="2.40.50.140">
    <property type="entry name" value="Nucleic acid-binding proteins"/>
    <property type="match status" value="1"/>
</dbReference>
<proteinExistence type="predicted"/>
<keyword evidence="2" id="KW-0963">Cytoplasm</keyword>
<dbReference type="CDD" id="cd05791">
    <property type="entry name" value="S1_CSL4"/>
    <property type="match status" value="1"/>
</dbReference>
<evidence type="ECO:0000256" key="3">
    <source>
        <dbReference type="ARBA" id="ARBA00022835"/>
    </source>
</evidence>
<dbReference type="PANTHER" id="PTHR12686:SF8">
    <property type="entry name" value="EXOSOME COMPLEX COMPONENT CSL4"/>
    <property type="match status" value="1"/>
</dbReference>
<comment type="subcellular location">
    <subcellularLocation>
        <location evidence="1">Nucleus</location>
        <location evidence="1">Nucleolus</location>
    </subcellularLocation>
</comment>
<evidence type="ECO:0000313" key="5">
    <source>
        <dbReference type="EMBL" id="WWC88887.1"/>
    </source>
</evidence>
<evidence type="ECO:0000313" key="6">
    <source>
        <dbReference type="Proteomes" id="UP001355207"/>
    </source>
</evidence>
<accession>A0AAX4JWB4</accession>
<dbReference type="FunFam" id="2.40.50.140:FF:000223">
    <property type="entry name" value="Chromosome 1, whole genome shotgun sequence"/>
    <property type="match status" value="1"/>
</dbReference>
<dbReference type="AlphaFoldDB" id="A0AAX4JWB4"/>
<keyword evidence="3" id="KW-0271">Exosome</keyword>